<dbReference type="PANTHER" id="PTHR43240:SF1">
    <property type="entry name" value="BLR5584 PROTEIN"/>
    <property type="match status" value="1"/>
</dbReference>
<gene>
    <name evidence="3" type="ORF">GCM10010964_26120</name>
</gene>
<keyword evidence="4" id="KW-1185">Reference proteome</keyword>
<dbReference type="InterPro" id="IPR006683">
    <property type="entry name" value="Thioestr_dom"/>
</dbReference>
<dbReference type="PANTHER" id="PTHR43240">
    <property type="entry name" value="1,4-DIHYDROXY-2-NAPHTHOYL-COA THIOESTERASE 1"/>
    <property type="match status" value="1"/>
</dbReference>
<protein>
    <submittedName>
        <fullName evidence="3">Thioesterase</fullName>
    </submittedName>
</protein>
<dbReference type="SUPFAM" id="SSF54637">
    <property type="entry name" value="Thioesterase/thiol ester dehydrase-isomerase"/>
    <property type="match status" value="1"/>
</dbReference>
<name>A0A8J3ECU6_9PROT</name>
<organism evidence="3 4">
    <name type="scientific">Caldovatus sediminis</name>
    <dbReference type="NCBI Taxonomy" id="2041189"/>
    <lineage>
        <taxon>Bacteria</taxon>
        <taxon>Pseudomonadati</taxon>
        <taxon>Pseudomonadota</taxon>
        <taxon>Alphaproteobacteria</taxon>
        <taxon>Acetobacterales</taxon>
        <taxon>Roseomonadaceae</taxon>
        <taxon>Caldovatus</taxon>
    </lineage>
</organism>
<dbReference type="GO" id="GO:0005829">
    <property type="term" value="C:cytosol"/>
    <property type="evidence" value="ECO:0007669"/>
    <property type="project" value="TreeGrafter"/>
</dbReference>
<evidence type="ECO:0000313" key="3">
    <source>
        <dbReference type="EMBL" id="GGG37064.1"/>
    </source>
</evidence>
<evidence type="ECO:0000256" key="1">
    <source>
        <dbReference type="SAM" id="MobiDB-lite"/>
    </source>
</evidence>
<feature type="region of interest" description="Disordered" evidence="1">
    <location>
        <begin position="1"/>
        <end position="26"/>
    </location>
</feature>
<dbReference type="RefSeq" id="WP_188900880.1">
    <property type="nucleotide sequence ID" value="NZ_BMKS01000007.1"/>
</dbReference>
<dbReference type="Proteomes" id="UP000597507">
    <property type="component" value="Unassembled WGS sequence"/>
</dbReference>
<accession>A0A8J3ECU6</accession>
<evidence type="ECO:0000259" key="2">
    <source>
        <dbReference type="Pfam" id="PF03061"/>
    </source>
</evidence>
<dbReference type="Gene3D" id="3.10.129.10">
    <property type="entry name" value="Hotdog Thioesterase"/>
    <property type="match status" value="1"/>
</dbReference>
<dbReference type="GO" id="GO:0061522">
    <property type="term" value="F:1,4-dihydroxy-2-naphthoyl-CoA thioesterase activity"/>
    <property type="evidence" value="ECO:0007669"/>
    <property type="project" value="TreeGrafter"/>
</dbReference>
<dbReference type="Pfam" id="PF03061">
    <property type="entry name" value="4HBT"/>
    <property type="match status" value="1"/>
</dbReference>
<proteinExistence type="predicted"/>
<evidence type="ECO:0000313" key="4">
    <source>
        <dbReference type="Proteomes" id="UP000597507"/>
    </source>
</evidence>
<dbReference type="InterPro" id="IPR029069">
    <property type="entry name" value="HotDog_dom_sf"/>
</dbReference>
<reference evidence="3 4" key="1">
    <citation type="journal article" date="2014" name="Int. J. Syst. Evol. Microbiol.">
        <title>Complete genome sequence of Corynebacterium casei LMG S-19264T (=DSM 44701T), isolated from a smear-ripened cheese.</title>
        <authorList>
            <consortium name="US DOE Joint Genome Institute (JGI-PGF)"/>
            <person name="Walter F."/>
            <person name="Albersmeier A."/>
            <person name="Kalinowski J."/>
            <person name="Ruckert C."/>
        </authorList>
    </citation>
    <scope>NUCLEOTIDE SEQUENCE [LARGE SCALE GENOMIC DNA]</scope>
    <source>
        <strain evidence="3 4">CGMCC 1.16330</strain>
    </source>
</reference>
<feature type="domain" description="Thioesterase" evidence="2">
    <location>
        <begin position="66"/>
        <end position="131"/>
    </location>
</feature>
<dbReference type="CDD" id="cd03443">
    <property type="entry name" value="PaaI_thioesterase"/>
    <property type="match status" value="1"/>
</dbReference>
<sequence>MTVPHASAQRRADTDASPVPEGFAPRPVGGGFLQGVGPIYARRGEGERCVRYGFLVGRQHCNPMDICHGGMLATLADVVLGLEGVRQAGGRGHFTTVSLTTDFLAPVPLGAWVEAEAELLSRGRSMLFVQGLFTVGGAPVLRASGVFRLPSPLPANGEAGAATGRR</sequence>
<dbReference type="AlphaFoldDB" id="A0A8J3ECU6"/>
<comment type="caution">
    <text evidence="3">The sequence shown here is derived from an EMBL/GenBank/DDBJ whole genome shotgun (WGS) entry which is preliminary data.</text>
</comment>
<dbReference type="EMBL" id="BMKS01000007">
    <property type="protein sequence ID" value="GGG37064.1"/>
    <property type="molecule type" value="Genomic_DNA"/>
</dbReference>